<sequence>MRECRARCSRPDIRASPTSPLSATRGSPPASRAGSSGADVSTGTPSKIVVIGATSAIAEHTLRLWLGTGARSALLVGRDSARLEALAADLRVRFPAAALAVSAVDLTDPAAISAVVASSLEGGAPDTVLIAHGAMTSQEEASADLAVARDVLVVTGVSVALWLEAYANALPSGTIGVLGSVAGDRGRKTNYVYGSAKGLVERFAQGLQHRLAGSRLSVVLVKPGPTDTPMTAHIKQSGGALAPVESVARDVVAALASGRAVAYAPAKWRVIMTVIKLLPAPVFNRLNI</sequence>
<dbReference type="GO" id="GO:0016491">
    <property type="term" value="F:oxidoreductase activity"/>
    <property type="evidence" value="ECO:0007669"/>
    <property type="project" value="UniProtKB-KW"/>
</dbReference>
<organism evidence="4 5">
    <name type="scientific">Rathayibacter iranicus</name>
    <dbReference type="NCBI Taxonomy" id="59737"/>
    <lineage>
        <taxon>Bacteria</taxon>
        <taxon>Bacillati</taxon>
        <taxon>Actinomycetota</taxon>
        <taxon>Actinomycetes</taxon>
        <taxon>Micrococcales</taxon>
        <taxon>Microbacteriaceae</taxon>
        <taxon>Rathayibacter</taxon>
    </lineage>
</organism>
<dbReference type="InterPro" id="IPR002347">
    <property type="entry name" value="SDR_fam"/>
</dbReference>
<dbReference type="EMBL" id="CP028130">
    <property type="protein sequence ID" value="AZZ56634.1"/>
    <property type="molecule type" value="Genomic_DNA"/>
</dbReference>
<dbReference type="KEGG" id="ria:C7V51_12685"/>
<keyword evidence="2" id="KW-0560">Oxidoreductase</keyword>
<feature type="region of interest" description="Disordered" evidence="3">
    <location>
        <begin position="1"/>
        <end position="42"/>
    </location>
</feature>
<evidence type="ECO:0000256" key="1">
    <source>
        <dbReference type="ARBA" id="ARBA00006484"/>
    </source>
</evidence>
<name>A0AAD1AHB6_9MICO</name>
<protein>
    <submittedName>
        <fullName evidence="4">KR domain-containing protein</fullName>
    </submittedName>
</protein>
<evidence type="ECO:0000313" key="4">
    <source>
        <dbReference type="EMBL" id="AZZ56634.1"/>
    </source>
</evidence>
<dbReference type="Proteomes" id="UP000283946">
    <property type="component" value="Chromosome"/>
</dbReference>
<comment type="similarity">
    <text evidence="1">Belongs to the short-chain dehydrogenases/reductases (SDR) family.</text>
</comment>
<dbReference type="AlphaFoldDB" id="A0AAD1AHB6"/>
<reference evidence="4 5" key="1">
    <citation type="submission" date="2018-03" db="EMBL/GenBank/DDBJ databases">
        <title>Bacteriophage NCPPB3778 and a type I-E CRISPR drive the evolution of the US Biological Select Agent, Rathayibacter toxicus.</title>
        <authorList>
            <person name="Davis E.W.II."/>
            <person name="Tabima J.F."/>
            <person name="Weisberg A.J."/>
            <person name="Dantas Lopes L."/>
            <person name="Wiseman M.S."/>
            <person name="Wiseman M.S."/>
            <person name="Pupko T."/>
            <person name="Belcher M.S."/>
            <person name="Sechler A.J."/>
            <person name="Tancos M.A."/>
            <person name="Schroeder B.K."/>
            <person name="Murray T.D."/>
            <person name="Luster D.G."/>
            <person name="Schneider W.L."/>
            <person name="Rogers E."/>
            <person name="Andreote F.D."/>
            <person name="Grunwald N.J."/>
            <person name="Putnam M.L."/>
            <person name="Chang J.H."/>
        </authorList>
    </citation>
    <scope>NUCLEOTIDE SEQUENCE [LARGE SCALE GENOMIC DNA]</scope>
    <source>
        <strain evidence="4 5">NCCPB 2253</strain>
    </source>
</reference>
<evidence type="ECO:0000256" key="3">
    <source>
        <dbReference type="SAM" id="MobiDB-lite"/>
    </source>
</evidence>
<evidence type="ECO:0000313" key="5">
    <source>
        <dbReference type="Proteomes" id="UP000283946"/>
    </source>
</evidence>
<evidence type="ECO:0000256" key="2">
    <source>
        <dbReference type="ARBA" id="ARBA00023002"/>
    </source>
</evidence>
<dbReference type="InterPro" id="IPR036291">
    <property type="entry name" value="NAD(P)-bd_dom_sf"/>
</dbReference>
<feature type="compositionally biased region" description="Basic and acidic residues" evidence="3">
    <location>
        <begin position="1"/>
        <end position="13"/>
    </location>
</feature>
<dbReference type="Pfam" id="PF00106">
    <property type="entry name" value="adh_short"/>
    <property type="match status" value="1"/>
</dbReference>
<gene>
    <name evidence="4" type="ORF">C7V51_12685</name>
</gene>
<accession>A0AAD1AHB6</accession>
<dbReference type="PANTHER" id="PTHR43391">
    <property type="entry name" value="RETINOL DEHYDROGENASE-RELATED"/>
    <property type="match status" value="1"/>
</dbReference>
<dbReference type="PANTHER" id="PTHR43391:SF94">
    <property type="entry name" value="OXIDOREDUCTASE-RELATED"/>
    <property type="match status" value="1"/>
</dbReference>
<dbReference type="SUPFAM" id="SSF51735">
    <property type="entry name" value="NAD(P)-binding Rossmann-fold domains"/>
    <property type="match status" value="1"/>
</dbReference>
<feature type="compositionally biased region" description="Low complexity" evidence="3">
    <location>
        <begin position="25"/>
        <end position="38"/>
    </location>
</feature>
<dbReference type="Gene3D" id="3.40.50.720">
    <property type="entry name" value="NAD(P)-binding Rossmann-like Domain"/>
    <property type="match status" value="1"/>
</dbReference>
<proteinExistence type="inferred from homology"/>